<accession>A3ZSK6</accession>
<reference evidence="1 2" key="1">
    <citation type="submission" date="2006-02" db="EMBL/GenBank/DDBJ databases">
        <authorList>
            <person name="Amann R."/>
            <person name="Ferriera S."/>
            <person name="Johnson J."/>
            <person name="Kravitz S."/>
            <person name="Halpern A."/>
            <person name="Remington K."/>
            <person name="Beeson K."/>
            <person name="Tran B."/>
            <person name="Rogers Y.-H."/>
            <person name="Friedman R."/>
            <person name="Venter J.C."/>
        </authorList>
    </citation>
    <scope>NUCLEOTIDE SEQUENCE [LARGE SCALE GENOMIC DNA]</scope>
    <source>
        <strain evidence="1 2">DSM 3645</strain>
    </source>
</reference>
<name>A3ZSK6_9BACT</name>
<proteinExistence type="predicted"/>
<sequence>MQPTAETNASRNVGLEAQLEQVAANLAFLVVQAHRRDRSKVAKSTKVAADSNS</sequence>
<organism evidence="1 2">
    <name type="scientific">Blastopirellula marina DSM 3645</name>
    <dbReference type="NCBI Taxonomy" id="314230"/>
    <lineage>
        <taxon>Bacteria</taxon>
        <taxon>Pseudomonadati</taxon>
        <taxon>Planctomycetota</taxon>
        <taxon>Planctomycetia</taxon>
        <taxon>Pirellulales</taxon>
        <taxon>Pirellulaceae</taxon>
        <taxon>Blastopirellula</taxon>
    </lineage>
</organism>
<evidence type="ECO:0000313" key="1">
    <source>
        <dbReference type="EMBL" id="EAQ80666.1"/>
    </source>
</evidence>
<dbReference type="AlphaFoldDB" id="A3ZSK6"/>
<dbReference type="Proteomes" id="UP000004358">
    <property type="component" value="Unassembled WGS sequence"/>
</dbReference>
<protein>
    <submittedName>
        <fullName evidence="1">Uncharacterized protein</fullName>
    </submittedName>
</protein>
<evidence type="ECO:0000313" key="2">
    <source>
        <dbReference type="Proteomes" id="UP000004358"/>
    </source>
</evidence>
<gene>
    <name evidence="1" type="ORF">DSM3645_15010</name>
</gene>
<dbReference type="EMBL" id="AANZ01000008">
    <property type="protein sequence ID" value="EAQ80666.1"/>
    <property type="molecule type" value="Genomic_DNA"/>
</dbReference>
<dbReference type="STRING" id="314230.DSM3645_15010"/>
<comment type="caution">
    <text evidence="1">The sequence shown here is derived from an EMBL/GenBank/DDBJ whole genome shotgun (WGS) entry which is preliminary data.</text>
</comment>
<dbReference type="HOGENOM" id="CLU_3059051_0_0_0"/>